<proteinExistence type="predicted"/>
<dbReference type="EMBL" id="QKZR01000001">
    <property type="protein sequence ID" value="PZX43909.1"/>
    <property type="molecule type" value="Genomic_DNA"/>
</dbReference>
<name>A0ABX5Q1I7_9FLAO</name>
<feature type="signal peptide" evidence="1">
    <location>
        <begin position="1"/>
        <end position="30"/>
    </location>
</feature>
<protein>
    <recommendedName>
        <fullName evidence="4">Auto-transporter adhesin head GIN domain-containing protein</fullName>
    </recommendedName>
</protein>
<evidence type="ECO:0000256" key="1">
    <source>
        <dbReference type="SAM" id="SignalP"/>
    </source>
</evidence>
<keyword evidence="3" id="KW-1185">Reference proteome</keyword>
<evidence type="ECO:0000313" key="3">
    <source>
        <dbReference type="Proteomes" id="UP000248584"/>
    </source>
</evidence>
<organism evidence="2 3">
    <name type="scientific">Nonlabens dokdonensis</name>
    <dbReference type="NCBI Taxonomy" id="328515"/>
    <lineage>
        <taxon>Bacteria</taxon>
        <taxon>Pseudomonadati</taxon>
        <taxon>Bacteroidota</taxon>
        <taxon>Flavobacteriia</taxon>
        <taxon>Flavobacteriales</taxon>
        <taxon>Flavobacteriaceae</taxon>
        <taxon>Nonlabens</taxon>
    </lineage>
</organism>
<evidence type="ECO:0008006" key="4">
    <source>
        <dbReference type="Google" id="ProtNLM"/>
    </source>
</evidence>
<feature type="chain" id="PRO_5046837315" description="Auto-transporter adhesin head GIN domain-containing protein" evidence="1">
    <location>
        <begin position="31"/>
        <end position="225"/>
    </location>
</feature>
<sequence>MNKLIDCSTLQRFFCAFAVFYFLAFAKADAQQPSSIKNETQLMQSEFKVVDINVFQYLKLDIKTTNEERVRIITSQDGEYKNAVILSGQVRNDSLIVRDPINPSFSFPEDKLSAHKIIDGSATLLIPENKKIVINTNAADISITGNYADVYINQLSGTCKIARLEGNLRYISVYADLFVQLKNYDISCSSRNGKVTSFEKPRIIKYFAVLETVSGNISKLKKTKK</sequence>
<gene>
    <name evidence="2" type="ORF">LX97_00914</name>
</gene>
<keyword evidence="1" id="KW-0732">Signal</keyword>
<reference evidence="2 3" key="1">
    <citation type="submission" date="2018-06" db="EMBL/GenBank/DDBJ databases">
        <title>Genomic Encyclopedia of Archaeal and Bacterial Type Strains, Phase II (KMG-II): from individual species to whole genera.</title>
        <authorList>
            <person name="Goeker M."/>
        </authorList>
    </citation>
    <scope>NUCLEOTIDE SEQUENCE [LARGE SCALE GENOMIC DNA]</scope>
    <source>
        <strain evidence="2 3">DSM 17205</strain>
    </source>
</reference>
<dbReference type="Proteomes" id="UP000248584">
    <property type="component" value="Unassembled WGS sequence"/>
</dbReference>
<dbReference type="RefSeq" id="WP_015361742.1">
    <property type="nucleotide sequence ID" value="NZ_QKZR01000001.1"/>
</dbReference>
<accession>A0ABX5Q1I7</accession>
<evidence type="ECO:0000313" key="2">
    <source>
        <dbReference type="EMBL" id="PZX43909.1"/>
    </source>
</evidence>
<comment type="caution">
    <text evidence="2">The sequence shown here is derived from an EMBL/GenBank/DDBJ whole genome shotgun (WGS) entry which is preliminary data.</text>
</comment>